<dbReference type="PANTHER" id="PTHR45632">
    <property type="entry name" value="LD33804P"/>
    <property type="match status" value="1"/>
</dbReference>
<keyword evidence="6" id="KW-1185">Reference proteome</keyword>
<dbReference type="CDD" id="cd18468">
    <property type="entry name" value="BACK_KLHL29_KBTBD9"/>
    <property type="match status" value="1"/>
</dbReference>
<dbReference type="Gene3D" id="2.120.10.80">
    <property type="entry name" value="Kelch-type beta propeller"/>
    <property type="match status" value="2"/>
</dbReference>
<dbReference type="Gene3D" id="1.25.40.420">
    <property type="match status" value="1"/>
</dbReference>
<dbReference type="InterPro" id="IPR011705">
    <property type="entry name" value="BACK"/>
</dbReference>
<dbReference type="Gene3D" id="3.30.710.10">
    <property type="entry name" value="Potassium Channel Kv1.1, Chain A"/>
    <property type="match status" value="1"/>
</dbReference>
<dbReference type="InterPro" id="IPR006652">
    <property type="entry name" value="Kelch_1"/>
</dbReference>
<feature type="compositionally biased region" description="Basic and acidic residues" evidence="3">
    <location>
        <begin position="121"/>
        <end position="130"/>
    </location>
</feature>
<reference evidence="5" key="2">
    <citation type="submission" date="2025-09" db="UniProtKB">
        <authorList>
            <consortium name="Ensembl"/>
        </authorList>
    </citation>
    <scope>IDENTIFICATION</scope>
</reference>
<dbReference type="InterPro" id="IPR000210">
    <property type="entry name" value="BTB/POZ_dom"/>
</dbReference>
<evidence type="ECO:0000313" key="5">
    <source>
        <dbReference type="Ensembl" id="ENSOSIP00000015329.1"/>
    </source>
</evidence>
<dbReference type="SMART" id="SM00612">
    <property type="entry name" value="Kelch"/>
    <property type="match status" value="6"/>
</dbReference>
<dbReference type="Pfam" id="PF01344">
    <property type="entry name" value="Kelch_1"/>
    <property type="match status" value="1"/>
</dbReference>
<accession>A0A8C7XM67</accession>
<evidence type="ECO:0000259" key="4">
    <source>
        <dbReference type="SMART" id="SM00875"/>
    </source>
</evidence>
<feature type="compositionally biased region" description="Polar residues" evidence="3">
    <location>
        <begin position="84"/>
        <end position="94"/>
    </location>
</feature>
<dbReference type="Proteomes" id="UP000694383">
    <property type="component" value="Unplaced"/>
</dbReference>
<keyword evidence="2" id="KW-0677">Repeat</keyword>
<evidence type="ECO:0000256" key="2">
    <source>
        <dbReference type="ARBA" id="ARBA00022737"/>
    </source>
</evidence>
<proteinExistence type="predicted"/>
<dbReference type="SUPFAM" id="SSF117281">
    <property type="entry name" value="Kelch motif"/>
    <property type="match status" value="1"/>
</dbReference>
<dbReference type="Pfam" id="PF24681">
    <property type="entry name" value="Kelch_KLHDC2_KLHL20_DRC7"/>
    <property type="match status" value="1"/>
</dbReference>
<evidence type="ECO:0000256" key="1">
    <source>
        <dbReference type="ARBA" id="ARBA00022441"/>
    </source>
</evidence>
<protein>
    <submittedName>
        <fullName evidence="5">Kelch-like family member 29</fullName>
    </submittedName>
</protein>
<dbReference type="SMART" id="SM00875">
    <property type="entry name" value="BACK"/>
    <property type="match status" value="1"/>
</dbReference>
<dbReference type="PANTHER" id="PTHR45632:SF3">
    <property type="entry name" value="KELCH-LIKE PROTEIN 32"/>
    <property type="match status" value="1"/>
</dbReference>
<evidence type="ECO:0000313" key="6">
    <source>
        <dbReference type="Proteomes" id="UP000694383"/>
    </source>
</evidence>
<dbReference type="FunFam" id="1.25.40.420:FF:000001">
    <property type="entry name" value="Kelch-like family member 12"/>
    <property type="match status" value="1"/>
</dbReference>
<dbReference type="CDD" id="cd22541">
    <property type="entry name" value="SP5_N"/>
    <property type="match status" value="1"/>
</dbReference>
<dbReference type="Pfam" id="PF00651">
    <property type="entry name" value="BTB"/>
    <property type="match status" value="1"/>
</dbReference>
<dbReference type="Pfam" id="PF07707">
    <property type="entry name" value="BACK"/>
    <property type="match status" value="1"/>
</dbReference>
<evidence type="ECO:0000256" key="3">
    <source>
        <dbReference type="SAM" id="MobiDB-lite"/>
    </source>
</evidence>
<feature type="domain" description="BACK" evidence="4">
    <location>
        <begin position="409"/>
        <end position="511"/>
    </location>
</feature>
<keyword evidence="1" id="KW-0880">Kelch repeat</keyword>
<dbReference type="InterPro" id="IPR011333">
    <property type="entry name" value="SKP1/BTB/POZ_sf"/>
</dbReference>
<sequence>MSRHHHRFERDYRAPWERRDIRPSVLHNGGANHSCASAVVNGNNRPGLLPLPVIPSLLPTPATVAVTTSSSDIARTVLHDSATLSVSPDDSQNAPGLLLAPGVRWGQTPINQLTPWDTDEPPTKQHRDGDPSGPSWAAQVAAVSQSSLLPHTYALQQPPSFNHSVTAQSPIIGVTPSIQTPVHPTGHPLMTAHFQLTPQSTQQPPSMVLSMPSQPPFATAQPTVTPSALAGQANQVIHPNHHSIMGNGHLTSHPSLLQHPALPLTNGQAAAVQPNCADSIDGANGLQMLRTVGSGKYEFSDPGHPKGKRQRVSDLWPFSEGNSNFSSVCRDWLARSSGETRNGEMLELTMSNIGADVLELLLEFVYTGSLVIDSANAKTLLEAANKFQFNTFCKVCVSFLEKQLTAANCLGVLAMAEAMRCTELHNMAKAFALQNFPEVAGQEEILSVSEEDLVAYLSNDSLNTKAEELVYETVIKWIKRDPNARAQHLSELLAVVRLPFIHPSYLLNVVDNEELIKSSEACRDLVNEAKRYHMLPHARQEMQTPRTRPRLSAGVAEVIVLVGGRQTIGMSQRSLTAVTCFNPQNSKWYPLASLPFYDREFFSVISAGDNIYLSGGTESGVMVADVWCYMSLLDNWNLVSRMTVARCRHNSLVYDGKLYTIGGLGVSGNLDHVERYDTITNTWETVSPLPKPVHSAAATVCGGKIFVFGGVNEAGRSAGVLQSYEPQRNSWSFIESPMIDNKYAPAVSLNGFIFILGGAYARATTIYDPDKGNIKAGPNMNHSRQFCSAVVLDGKIYATGGIVSSEGPALSNMETFDPCTNSWTLLQSLPCPLFRHGCVVIKKYIQSG</sequence>
<feature type="region of interest" description="Disordered" evidence="3">
    <location>
        <begin position="84"/>
        <end position="136"/>
    </location>
</feature>
<organism evidence="5 6">
    <name type="scientific">Oryzias sinensis</name>
    <name type="common">Chinese medaka</name>
    <dbReference type="NCBI Taxonomy" id="183150"/>
    <lineage>
        <taxon>Eukaryota</taxon>
        <taxon>Metazoa</taxon>
        <taxon>Chordata</taxon>
        <taxon>Craniata</taxon>
        <taxon>Vertebrata</taxon>
        <taxon>Euteleostomi</taxon>
        <taxon>Actinopterygii</taxon>
        <taxon>Neopterygii</taxon>
        <taxon>Teleostei</taxon>
        <taxon>Neoteleostei</taxon>
        <taxon>Acanthomorphata</taxon>
        <taxon>Ovalentaria</taxon>
        <taxon>Atherinomorphae</taxon>
        <taxon>Beloniformes</taxon>
        <taxon>Adrianichthyidae</taxon>
        <taxon>Oryziinae</taxon>
        <taxon>Oryzias</taxon>
    </lineage>
</organism>
<reference evidence="5" key="1">
    <citation type="submission" date="2025-08" db="UniProtKB">
        <authorList>
            <consortium name="Ensembl"/>
        </authorList>
    </citation>
    <scope>IDENTIFICATION</scope>
</reference>
<dbReference type="Ensembl" id="ENSOSIT00000016212.1">
    <property type="protein sequence ID" value="ENSOSIP00000015329.1"/>
    <property type="gene ID" value="ENSOSIG00000008362.1"/>
</dbReference>
<dbReference type="InterPro" id="IPR015915">
    <property type="entry name" value="Kelch-typ_b-propeller"/>
</dbReference>
<dbReference type="AlphaFoldDB" id="A0A8C7XM67"/>
<name>A0A8C7XM67_9TELE</name>
<dbReference type="GeneTree" id="ENSGT00940000158824"/>
<dbReference type="SUPFAM" id="SSF54695">
    <property type="entry name" value="POZ domain"/>
    <property type="match status" value="1"/>
</dbReference>